<organism evidence="2 3">
    <name type="scientific">Anabarilius grahami</name>
    <name type="common">Kanglang fish</name>
    <name type="synonym">Barilius grahami</name>
    <dbReference type="NCBI Taxonomy" id="495550"/>
    <lineage>
        <taxon>Eukaryota</taxon>
        <taxon>Metazoa</taxon>
        <taxon>Chordata</taxon>
        <taxon>Craniata</taxon>
        <taxon>Vertebrata</taxon>
        <taxon>Euteleostomi</taxon>
        <taxon>Actinopterygii</taxon>
        <taxon>Neopterygii</taxon>
        <taxon>Teleostei</taxon>
        <taxon>Ostariophysi</taxon>
        <taxon>Cypriniformes</taxon>
        <taxon>Xenocyprididae</taxon>
        <taxon>Xenocypridinae</taxon>
        <taxon>Xenocypridinae incertae sedis</taxon>
        <taxon>Anabarilius</taxon>
    </lineage>
</organism>
<dbReference type="PROSITE" id="PS51719">
    <property type="entry name" value="G_SEPTIN"/>
    <property type="match status" value="1"/>
</dbReference>
<comment type="caution">
    <text evidence="2">The sequence shown here is derived from an EMBL/GenBank/DDBJ whole genome shotgun (WGS) entry which is preliminary data.</text>
</comment>
<keyword evidence="3" id="KW-1185">Reference proteome</keyword>
<feature type="domain" description="Septin-type G" evidence="1">
    <location>
        <begin position="1"/>
        <end position="147"/>
    </location>
</feature>
<dbReference type="Proteomes" id="UP000281406">
    <property type="component" value="Unassembled WGS sequence"/>
</dbReference>
<dbReference type="EMBL" id="RJVU01069905">
    <property type="protein sequence ID" value="ROI64840.1"/>
    <property type="molecule type" value="Genomic_DNA"/>
</dbReference>
<name>A0A3N0XLH7_ANAGA</name>
<dbReference type="Gene3D" id="3.40.50.300">
    <property type="entry name" value="P-loop containing nucleotide triphosphate hydrolases"/>
    <property type="match status" value="1"/>
</dbReference>
<evidence type="ECO:0000313" key="2">
    <source>
        <dbReference type="EMBL" id="ROI64840.1"/>
    </source>
</evidence>
<proteinExistence type="predicted"/>
<dbReference type="OrthoDB" id="416553at2759"/>
<dbReference type="Pfam" id="PF00735">
    <property type="entry name" value="Septin"/>
    <property type="match status" value="1"/>
</dbReference>
<reference evidence="2 3" key="1">
    <citation type="submission" date="2018-10" db="EMBL/GenBank/DDBJ databases">
        <title>Genome assembly for a Yunnan-Guizhou Plateau 3E fish, Anabarilius grahami (Regan), and its evolutionary and genetic applications.</title>
        <authorList>
            <person name="Jiang W."/>
        </authorList>
    </citation>
    <scope>NUCLEOTIDE SEQUENCE [LARGE SCALE GENOMIC DNA]</scope>
    <source>
        <strain evidence="2">AG-KIZ</strain>
        <tissue evidence="2">Muscle</tissue>
    </source>
</reference>
<dbReference type="InterPro" id="IPR030379">
    <property type="entry name" value="G_SEPTIN_dom"/>
</dbReference>
<sequence>MKKLPCHCSRPDSRCLCQSCGGAANPNTFSLGERQAELMIVLRPLNVKVYSFKRFYFVQILDEINEQGIRIYQLPDADSDEDEEFKEQTRVLKASIPFAVIGSNQLIEVKGKKIRGRLYPWGVVELRRMQQMIAQMQAQMKMKPGDD</sequence>
<evidence type="ECO:0000313" key="3">
    <source>
        <dbReference type="Proteomes" id="UP000281406"/>
    </source>
</evidence>
<evidence type="ECO:0000259" key="1">
    <source>
        <dbReference type="PROSITE" id="PS51719"/>
    </source>
</evidence>
<dbReference type="GO" id="GO:0005525">
    <property type="term" value="F:GTP binding"/>
    <property type="evidence" value="ECO:0007669"/>
    <property type="project" value="InterPro"/>
</dbReference>
<protein>
    <submittedName>
        <fullName evidence="2">Septin-2</fullName>
    </submittedName>
</protein>
<dbReference type="PANTHER" id="PTHR18884">
    <property type="entry name" value="SEPTIN"/>
    <property type="match status" value="1"/>
</dbReference>
<dbReference type="InterPro" id="IPR027417">
    <property type="entry name" value="P-loop_NTPase"/>
</dbReference>
<dbReference type="AlphaFoldDB" id="A0A3N0XLH7"/>
<gene>
    <name evidence="2" type="ORF">DPX16_3387</name>
</gene>
<accession>A0A3N0XLH7</accession>